<dbReference type="Proteomes" id="UP000824469">
    <property type="component" value="Unassembled WGS sequence"/>
</dbReference>
<dbReference type="AlphaFoldDB" id="A0AA38F797"/>
<dbReference type="EMBL" id="JAHRHJ020003813">
    <property type="protein sequence ID" value="KAH9290802.1"/>
    <property type="molecule type" value="Genomic_DNA"/>
</dbReference>
<accession>A0AA38F797</accession>
<sequence>MDFGGAELRHSGSSSARSSSTSPSAAAAAAAAAQSKEAKQEAQLPESKQLQQDFNIRGWNLSSIYLGKSDRFCKNEFFRKISLALLCAILLAGTISLPPVWNRINPPYLCKKEGIVLRCPHVKDAPSSLGESILCNNFVECHVQKGVIFFY</sequence>
<comment type="caution">
    <text evidence="2">The sequence shown here is derived from an EMBL/GenBank/DDBJ whole genome shotgun (WGS) entry which is preliminary data.</text>
</comment>
<name>A0AA38F797_TAXCH</name>
<feature type="compositionally biased region" description="Low complexity" evidence="1">
    <location>
        <begin position="11"/>
        <end position="35"/>
    </location>
</feature>
<reference evidence="2 3" key="1">
    <citation type="journal article" date="2021" name="Nat. Plants">
        <title>The Taxus genome provides insights into paclitaxel biosynthesis.</title>
        <authorList>
            <person name="Xiong X."/>
            <person name="Gou J."/>
            <person name="Liao Q."/>
            <person name="Li Y."/>
            <person name="Zhou Q."/>
            <person name="Bi G."/>
            <person name="Li C."/>
            <person name="Du R."/>
            <person name="Wang X."/>
            <person name="Sun T."/>
            <person name="Guo L."/>
            <person name="Liang H."/>
            <person name="Lu P."/>
            <person name="Wu Y."/>
            <person name="Zhang Z."/>
            <person name="Ro D.K."/>
            <person name="Shang Y."/>
            <person name="Huang S."/>
            <person name="Yan J."/>
        </authorList>
    </citation>
    <scope>NUCLEOTIDE SEQUENCE [LARGE SCALE GENOMIC DNA]</scope>
    <source>
        <strain evidence="2">Ta-2019</strain>
    </source>
</reference>
<evidence type="ECO:0000256" key="1">
    <source>
        <dbReference type="SAM" id="MobiDB-lite"/>
    </source>
</evidence>
<proteinExistence type="predicted"/>
<keyword evidence="3" id="KW-1185">Reference proteome</keyword>
<protein>
    <submittedName>
        <fullName evidence="2">Uncharacterized protein</fullName>
    </submittedName>
</protein>
<evidence type="ECO:0000313" key="2">
    <source>
        <dbReference type="EMBL" id="KAH9290802.1"/>
    </source>
</evidence>
<feature type="region of interest" description="Disordered" evidence="1">
    <location>
        <begin position="1"/>
        <end position="49"/>
    </location>
</feature>
<gene>
    <name evidence="2" type="ORF">KI387_034919</name>
</gene>
<feature type="non-terminal residue" evidence="2">
    <location>
        <position position="151"/>
    </location>
</feature>
<dbReference type="OMA" id="CKNEFFR"/>
<organism evidence="2 3">
    <name type="scientific">Taxus chinensis</name>
    <name type="common">Chinese yew</name>
    <name type="synonym">Taxus wallichiana var. chinensis</name>
    <dbReference type="NCBI Taxonomy" id="29808"/>
    <lineage>
        <taxon>Eukaryota</taxon>
        <taxon>Viridiplantae</taxon>
        <taxon>Streptophyta</taxon>
        <taxon>Embryophyta</taxon>
        <taxon>Tracheophyta</taxon>
        <taxon>Spermatophyta</taxon>
        <taxon>Pinopsida</taxon>
        <taxon>Pinidae</taxon>
        <taxon>Conifers II</taxon>
        <taxon>Cupressales</taxon>
        <taxon>Taxaceae</taxon>
        <taxon>Taxus</taxon>
    </lineage>
</organism>
<evidence type="ECO:0000313" key="3">
    <source>
        <dbReference type="Proteomes" id="UP000824469"/>
    </source>
</evidence>